<dbReference type="GO" id="GO:0034625">
    <property type="term" value="P:fatty acid elongation, monounsaturated fatty acid"/>
    <property type="evidence" value="ECO:0007669"/>
    <property type="project" value="TreeGrafter"/>
</dbReference>
<organism evidence="11 12">
    <name type="scientific">Leptotrombidium deliense</name>
    <dbReference type="NCBI Taxonomy" id="299467"/>
    <lineage>
        <taxon>Eukaryota</taxon>
        <taxon>Metazoa</taxon>
        <taxon>Ecdysozoa</taxon>
        <taxon>Arthropoda</taxon>
        <taxon>Chelicerata</taxon>
        <taxon>Arachnida</taxon>
        <taxon>Acari</taxon>
        <taxon>Acariformes</taxon>
        <taxon>Trombidiformes</taxon>
        <taxon>Prostigmata</taxon>
        <taxon>Anystina</taxon>
        <taxon>Parasitengona</taxon>
        <taxon>Trombiculoidea</taxon>
        <taxon>Trombiculidae</taxon>
        <taxon>Leptotrombidium</taxon>
    </lineage>
</organism>
<evidence type="ECO:0000256" key="2">
    <source>
        <dbReference type="ARBA" id="ARBA00022516"/>
    </source>
</evidence>
<evidence type="ECO:0000256" key="6">
    <source>
        <dbReference type="ARBA" id="ARBA00022989"/>
    </source>
</evidence>
<dbReference type="GO" id="GO:0009922">
    <property type="term" value="F:fatty acid elongase activity"/>
    <property type="evidence" value="ECO:0007669"/>
    <property type="project" value="UniProtKB-EC"/>
</dbReference>
<dbReference type="EC" id="2.3.1.199" evidence="10"/>
<keyword evidence="12" id="KW-1185">Reference proteome</keyword>
<keyword evidence="4 10" id="KW-0812">Transmembrane</keyword>
<protein>
    <recommendedName>
        <fullName evidence="10">Elongation of very long chain fatty acids protein</fullName>
        <ecNumber evidence="10">2.3.1.199</ecNumber>
    </recommendedName>
    <alternativeName>
        <fullName evidence="10">Very-long-chain 3-oxoacyl-CoA synthase</fullName>
    </alternativeName>
</protein>
<dbReference type="GO" id="GO:0030148">
    <property type="term" value="P:sphingolipid biosynthetic process"/>
    <property type="evidence" value="ECO:0007669"/>
    <property type="project" value="TreeGrafter"/>
</dbReference>
<gene>
    <name evidence="11" type="ORF">B4U80_10262</name>
</gene>
<dbReference type="InterPro" id="IPR002076">
    <property type="entry name" value="ELO_fam"/>
</dbReference>
<dbReference type="Proteomes" id="UP000288716">
    <property type="component" value="Unassembled WGS sequence"/>
</dbReference>
<evidence type="ECO:0000256" key="4">
    <source>
        <dbReference type="ARBA" id="ARBA00022692"/>
    </source>
</evidence>
<feature type="transmembrane region" description="Helical" evidence="10">
    <location>
        <begin position="258"/>
        <end position="280"/>
    </location>
</feature>
<keyword evidence="2 10" id="KW-0444">Lipid biosynthesis</keyword>
<comment type="similarity">
    <text evidence="10">Belongs to the ELO family.</text>
</comment>
<evidence type="ECO:0000256" key="10">
    <source>
        <dbReference type="RuleBase" id="RU361115"/>
    </source>
</evidence>
<evidence type="ECO:0000256" key="1">
    <source>
        <dbReference type="ARBA" id="ARBA00004141"/>
    </source>
</evidence>
<dbReference type="PANTHER" id="PTHR11157">
    <property type="entry name" value="FATTY ACID ACYL TRANSFERASE-RELATED"/>
    <property type="match status" value="1"/>
</dbReference>
<keyword evidence="6 10" id="KW-1133">Transmembrane helix</keyword>
<comment type="caution">
    <text evidence="11">The sequence shown here is derived from an EMBL/GenBank/DDBJ whole genome shotgun (WGS) entry which is preliminary data.</text>
</comment>
<evidence type="ECO:0000313" key="11">
    <source>
        <dbReference type="EMBL" id="RWS25851.1"/>
    </source>
</evidence>
<comment type="subcellular location">
    <subcellularLocation>
        <location evidence="1">Membrane</location>
        <topology evidence="1">Multi-pass membrane protein</topology>
    </subcellularLocation>
</comment>
<feature type="transmembrane region" description="Helical" evidence="10">
    <location>
        <begin position="58"/>
        <end position="78"/>
    </location>
</feature>
<dbReference type="Pfam" id="PF01151">
    <property type="entry name" value="ELO"/>
    <property type="match status" value="1"/>
</dbReference>
<name>A0A443SEC3_9ACAR</name>
<feature type="transmembrane region" description="Helical" evidence="10">
    <location>
        <begin position="232"/>
        <end position="252"/>
    </location>
</feature>
<comment type="catalytic activity">
    <reaction evidence="10">
        <text>a very-long-chain acyl-CoA + malonyl-CoA + H(+) = a very-long-chain 3-oxoacyl-CoA + CO2 + CoA</text>
        <dbReference type="Rhea" id="RHEA:32727"/>
        <dbReference type="ChEBI" id="CHEBI:15378"/>
        <dbReference type="ChEBI" id="CHEBI:16526"/>
        <dbReference type="ChEBI" id="CHEBI:57287"/>
        <dbReference type="ChEBI" id="CHEBI:57384"/>
        <dbReference type="ChEBI" id="CHEBI:90725"/>
        <dbReference type="ChEBI" id="CHEBI:90736"/>
        <dbReference type="EC" id="2.3.1.199"/>
    </reaction>
</comment>
<keyword evidence="8 10" id="KW-0472">Membrane</keyword>
<feature type="transmembrane region" description="Helical" evidence="10">
    <location>
        <begin position="171"/>
        <end position="188"/>
    </location>
</feature>
<proteinExistence type="inferred from homology"/>
<keyword evidence="7 10" id="KW-0443">Lipid metabolism</keyword>
<keyword evidence="3 10" id="KW-0808">Transferase</keyword>
<reference evidence="11 12" key="1">
    <citation type="journal article" date="2018" name="Gigascience">
        <title>Genomes of trombidid mites reveal novel predicted allergens and laterally-transferred genes associated with secondary metabolism.</title>
        <authorList>
            <person name="Dong X."/>
            <person name="Chaisiri K."/>
            <person name="Xia D."/>
            <person name="Armstrong S.D."/>
            <person name="Fang Y."/>
            <person name="Donnelly M.J."/>
            <person name="Kadowaki T."/>
            <person name="McGarry J.W."/>
            <person name="Darby A.C."/>
            <person name="Makepeace B.L."/>
        </authorList>
    </citation>
    <scope>NUCLEOTIDE SEQUENCE [LARGE SCALE GENOMIC DNA]</scope>
    <source>
        <strain evidence="11">UoL-UT</strain>
    </source>
</reference>
<dbReference type="GO" id="GO:0019367">
    <property type="term" value="P:fatty acid elongation, saturated fatty acid"/>
    <property type="evidence" value="ECO:0007669"/>
    <property type="project" value="TreeGrafter"/>
</dbReference>
<evidence type="ECO:0000256" key="8">
    <source>
        <dbReference type="ARBA" id="ARBA00023136"/>
    </source>
</evidence>
<evidence type="ECO:0000256" key="5">
    <source>
        <dbReference type="ARBA" id="ARBA00022832"/>
    </source>
</evidence>
<sequence length="288" mass="33831">MDTISSLLNEYSSILEIQRVINSSLSNTSLVVYVLHDFWNEVGDPRITKLPFLNGGPFAVLFCVFLYLIGVTISQKFMETREAFDLRQFMLLYNSLLVMLNLAGCAVGFWFTNFGLETWFCKAIDRNDLSFETQCKIHLGFSYFVIKFIEFTDTFLFVFRKKKNQITFLHLFHHSIMPLTAWFGVKFHPGGMTGFTPLVNSAIHTVMHYYYGLSAIGPSMAPYLWWKKYITLMQMAQFTAVFFHGLHAFFIPNCSWPILFRIFEMLESFIFFVMFLNFYLKNYKKKQF</sequence>
<keyword evidence="9 10" id="KW-0275">Fatty acid biosynthesis</keyword>
<keyword evidence="5 10" id="KW-0276">Fatty acid metabolism</keyword>
<dbReference type="VEuPathDB" id="VectorBase:LDEU006190"/>
<evidence type="ECO:0000313" key="12">
    <source>
        <dbReference type="Proteomes" id="UP000288716"/>
    </source>
</evidence>
<dbReference type="PANTHER" id="PTHR11157:SF69">
    <property type="entry name" value="ELONGATION OF VERY LONG CHAIN FATTY ACIDS PROTEIN 7"/>
    <property type="match status" value="1"/>
</dbReference>
<feature type="transmembrane region" description="Helical" evidence="10">
    <location>
        <begin position="137"/>
        <end position="159"/>
    </location>
</feature>
<dbReference type="GO" id="GO:0034626">
    <property type="term" value="P:fatty acid elongation, polyunsaturated fatty acid"/>
    <property type="evidence" value="ECO:0007669"/>
    <property type="project" value="TreeGrafter"/>
</dbReference>
<dbReference type="GO" id="GO:0042761">
    <property type="term" value="P:very long-chain fatty acid biosynthetic process"/>
    <property type="evidence" value="ECO:0007669"/>
    <property type="project" value="TreeGrafter"/>
</dbReference>
<feature type="transmembrane region" description="Helical" evidence="10">
    <location>
        <begin position="90"/>
        <end position="111"/>
    </location>
</feature>
<dbReference type="EMBL" id="NCKV01003325">
    <property type="protein sequence ID" value="RWS25851.1"/>
    <property type="molecule type" value="Genomic_DNA"/>
</dbReference>
<dbReference type="STRING" id="299467.A0A443SEC3"/>
<dbReference type="GO" id="GO:0005789">
    <property type="term" value="C:endoplasmic reticulum membrane"/>
    <property type="evidence" value="ECO:0007669"/>
    <property type="project" value="TreeGrafter"/>
</dbReference>
<evidence type="ECO:0000256" key="3">
    <source>
        <dbReference type="ARBA" id="ARBA00022679"/>
    </source>
</evidence>
<evidence type="ECO:0000256" key="9">
    <source>
        <dbReference type="ARBA" id="ARBA00023160"/>
    </source>
</evidence>
<evidence type="ECO:0000256" key="7">
    <source>
        <dbReference type="ARBA" id="ARBA00023098"/>
    </source>
</evidence>
<accession>A0A443SEC3</accession>
<dbReference type="OrthoDB" id="434092at2759"/>
<dbReference type="AlphaFoldDB" id="A0A443SEC3"/>